<evidence type="ECO:0000259" key="1">
    <source>
        <dbReference type="Pfam" id="PF00582"/>
    </source>
</evidence>
<dbReference type="RefSeq" id="XP_005648579.1">
    <property type="nucleotide sequence ID" value="XM_005648522.1"/>
</dbReference>
<evidence type="ECO:0000313" key="2">
    <source>
        <dbReference type="EMBL" id="EIE24035.1"/>
    </source>
</evidence>
<dbReference type="GeneID" id="17042033"/>
<dbReference type="EMBL" id="AGSI01000006">
    <property type="protein sequence ID" value="EIE24035.1"/>
    <property type="molecule type" value="Genomic_DNA"/>
</dbReference>
<name>I0Z066_COCSC</name>
<dbReference type="SUPFAM" id="SSF52402">
    <property type="entry name" value="Adenine nucleotide alpha hydrolases-like"/>
    <property type="match status" value="1"/>
</dbReference>
<dbReference type="AlphaFoldDB" id="I0Z066"/>
<evidence type="ECO:0000313" key="3">
    <source>
        <dbReference type="Proteomes" id="UP000007264"/>
    </source>
</evidence>
<protein>
    <recommendedName>
        <fullName evidence="1">UspA domain-containing protein</fullName>
    </recommendedName>
</protein>
<accession>I0Z066</accession>
<dbReference type="Proteomes" id="UP000007264">
    <property type="component" value="Unassembled WGS sequence"/>
</dbReference>
<organism evidence="2 3">
    <name type="scientific">Coccomyxa subellipsoidea (strain C-169)</name>
    <name type="common">Green microalga</name>
    <dbReference type="NCBI Taxonomy" id="574566"/>
    <lineage>
        <taxon>Eukaryota</taxon>
        <taxon>Viridiplantae</taxon>
        <taxon>Chlorophyta</taxon>
        <taxon>core chlorophytes</taxon>
        <taxon>Trebouxiophyceae</taxon>
        <taxon>Trebouxiophyceae incertae sedis</taxon>
        <taxon>Coccomyxaceae</taxon>
        <taxon>Coccomyxa</taxon>
        <taxon>Coccomyxa subellipsoidea</taxon>
    </lineage>
</organism>
<dbReference type="InterPro" id="IPR006016">
    <property type="entry name" value="UspA"/>
</dbReference>
<feature type="domain" description="UspA" evidence="1">
    <location>
        <begin position="6"/>
        <end position="137"/>
    </location>
</feature>
<gene>
    <name evidence="2" type="ORF">COCSUDRAFT_62559</name>
</gene>
<keyword evidence="3" id="KW-1185">Reference proteome</keyword>
<dbReference type="InterPro" id="IPR014729">
    <property type="entry name" value="Rossmann-like_a/b/a_fold"/>
</dbReference>
<reference evidence="2 3" key="1">
    <citation type="journal article" date="2012" name="Genome Biol.">
        <title>The genome of the polar eukaryotic microalga coccomyxa subellipsoidea reveals traits of cold adaptation.</title>
        <authorList>
            <person name="Blanc G."/>
            <person name="Agarkova I."/>
            <person name="Grimwood J."/>
            <person name="Kuo A."/>
            <person name="Brueggeman A."/>
            <person name="Dunigan D."/>
            <person name="Gurnon J."/>
            <person name="Ladunga I."/>
            <person name="Lindquist E."/>
            <person name="Lucas S."/>
            <person name="Pangilinan J."/>
            <person name="Proschold T."/>
            <person name="Salamov A."/>
            <person name="Schmutz J."/>
            <person name="Weeks D."/>
            <person name="Yamada T."/>
            <person name="Claverie J.M."/>
            <person name="Grigoriev I."/>
            <person name="Van Etten J."/>
            <person name="Lomsadze A."/>
            <person name="Borodovsky M."/>
        </authorList>
    </citation>
    <scope>NUCLEOTIDE SEQUENCE [LARGE SCALE GENOMIC DNA]</scope>
    <source>
        <strain evidence="2 3">C-169</strain>
    </source>
</reference>
<dbReference type="Pfam" id="PF00582">
    <property type="entry name" value="Usp"/>
    <property type="match status" value="1"/>
</dbReference>
<comment type="caution">
    <text evidence="2">The sequence shown here is derived from an EMBL/GenBank/DDBJ whole genome shotgun (WGS) entry which is preliminary data.</text>
</comment>
<dbReference type="Gene3D" id="3.40.50.620">
    <property type="entry name" value="HUPs"/>
    <property type="match status" value="1"/>
</dbReference>
<sequence length="155" mass="17175">MGTPGDCTHDAEDAADWAAVNLFKPGDEFHLVHVIKDESEQLREFYQEKSLEVAANRFIQERFVPKLVAAGIIVVVDIVRKPSDEAHPASAIVKKADEIDAACIVCVPHEHEFVEAAFHTSIAKWIVLNSKRAVTVLHPYRLGHKGKSVHPAHAK</sequence>
<dbReference type="KEGG" id="csl:COCSUDRAFT_62559"/>
<dbReference type="OrthoDB" id="843225at2759"/>
<proteinExistence type="predicted"/>